<evidence type="ECO:0000256" key="1">
    <source>
        <dbReference type="ARBA" id="ARBA00022737"/>
    </source>
</evidence>
<dbReference type="EMBL" id="MU863878">
    <property type="protein sequence ID" value="KAK4205137.1"/>
    <property type="molecule type" value="Genomic_DNA"/>
</dbReference>
<accession>A0AAN6XWS4</accession>
<feature type="region of interest" description="Disordered" evidence="2">
    <location>
        <begin position="1394"/>
        <end position="1438"/>
    </location>
</feature>
<name>A0AAN6XWS4_9PEZI</name>
<proteinExistence type="predicted"/>
<evidence type="ECO:0000256" key="2">
    <source>
        <dbReference type="SAM" id="MobiDB-lite"/>
    </source>
</evidence>
<dbReference type="InterPro" id="IPR056125">
    <property type="entry name" value="DUF7708"/>
</dbReference>
<evidence type="ECO:0000313" key="4">
    <source>
        <dbReference type="EMBL" id="KAK4205137.1"/>
    </source>
</evidence>
<organism evidence="4 5">
    <name type="scientific">Triangularia verruculosa</name>
    <dbReference type="NCBI Taxonomy" id="2587418"/>
    <lineage>
        <taxon>Eukaryota</taxon>
        <taxon>Fungi</taxon>
        <taxon>Dikarya</taxon>
        <taxon>Ascomycota</taxon>
        <taxon>Pezizomycotina</taxon>
        <taxon>Sordariomycetes</taxon>
        <taxon>Sordariomycetidae</taxon>
        <taxon>Sordariales</taxon>
        <taxon>Podosporaceae</taxon>
        <taxon>Triangularia</taxon>
    </lineage>
</organism>
<dbReference type="Pfam" id="PF24883">
    <property type="entry name" value="NPHP3_N"/>
    <property type="match status" value="1"/>
</dbReference>
<dbReference type="Proteomes" id="UP001303160">
    <property type="component" value="Unassembled WGS sequence"/>
</dbReference>
<dbReference type="PROSITE" id="PS50837">
    <property type="entry name" value="NACHT"/>
    <property type="match status" value="1"/>
</dbReference>
<dbReference type="PANTHER" id="PTHR10039">
    <property type="entry name" value="AMELOGENIN"/>
    <property type="match status" value="1"/>
</dbReference>
<protein>
    <recommendedName>
        <fullName evidence="3">NACHT domain-containing protein</fullName>
    </recommendedName>
</protein>
<dbReference type="SUPFAM" id="SSF52540">
    <property type="entry name" value="P-loop containing nucleoside triphosphate hydrolases"/>
    <property type="match status" value="1"/>
</dbReference>
<dbReference type="InterPro" id="IPR027417">
    <property type="entry name" value="P-loop_NTPase"/>
</dbReference>
<dbReference type="Gene3D" id="3.40.50.300">
    <property type="entry name" value="P-loop containing nucleotide triphosphate hydrolases"/>
    <property type="match status" value="1"/>
</dbReference>
<feature type="domain" description="NACHT" evidence="3">
    <location>
        <begin position="359"/>
        <end position="478"/>
    </location>
</feature>
<dbReference type="InterPro" id="IPR056884">
    <property type="entry name" value="NPHP3-like_N"/>
</dbReference>
<evidence type="ECO:0000313" key="5">
    <source>
        <dbReference type="Proteomes" id="UP001303160"/>
    </source>
</evidence>
<gene>
    <name evidence="4" type="ORF">QBC40DRAFT_65996</name>
</gene>
<evidence type="ECO:0000259" key="3">
    <source>
        <dbReference type="PROSITE" id="PS50837"/>
    </source>
</evidence>
<dbReference type="Pfam" id="PF24809">
    <property type="entry name" value="DUF7708"/>
    <property type="match status" value="1"/>
</dbReference>
<dbReference type="PANTHER" id="PTHR10039:SF15">
    <property type="entry name" value="NACHT DOMAIN-CONTAINING PROTEIN"/>
    <property type="match status" value="1"/>
</dbReference>
<reference evidence="4" key="1">
    <citation type="journal article" date="2023" name="Mol. Phylogenet. Evol.">
        <title>Genome-scale phylogeny and comparative genomics of the fungal order Sordariales.</title>
        <authorList>
            <person name="Hensen N."/>
            <person name="Bonometti L."/>
            <person name="Westerberg I."/>
            <person name="Brannstrom I.O."/>
            <person name="Guillou S."/>
            <person name="Cros-Aarteil S."/>
            <person name="Calhoun S."/>
            <person name="Haridas S."/>
            <person name="Kuo A."/>
            <person name="Mondo S."/>
            <person name="Pangilinan J."/>
            <person name="Riley R."/>
            <person name="LaButti K."/>
            <person name="Andreopoulos B."/>
            <person name="Lipzen A."/>
            <person name="Chen C."/>
            <person name="Yan M."/>
            <person name="Daum C."/>
            <person name="Ng V."/>
            <person name="Clum A."/>
            <person name="Steindorff A."/>
            <person name="Ohm R.A."/>
            <person name="Martin F."/>
            <person name="Silar P."/>
            <person name="Natvig D.O."/>
            <person name="Lalanne C."/>
            <person name="Gautier V."/>
            <person name="Ament-Velasquez S.L."/>
            <person name="Kruys A."/>
            <person name="Hutchinson M.I."/>
            <person name="Powell A.J."/>
            <person name="Barry K."/>
            <person name="Miller A.N."/>
            <person name="Grigoriev I.V."/>
            <person name="Debuchy R."/>
            <person name="Gladieux P."/>
            <person name="Hiltunen Thoren M."/>
            <person name="Johannesson H."/>
        </authorList>
    </citation>
    <scope>NUCLEOTIDE SEQUENCE</scope>
    <source>
        <strain evidence="4">CBS 315.58</strain>
    </source>
</reference>
<sequence length="1438" mass="161939">MGAPEPAQAGQSICHFDSARKAFLSSLSPQDRGLYGPCESKDELFQFAEQLRSIVTAKLGGSRIVGAIRDVHDAFEPYFKVIEIFVSSSPEIAALIWGSLRLVLQLASNFVSFFDNVIRLLEKLTSTFRQYADVFDLCSKCEELRASRIPNVLEVIYTDVLEVLQSAVRIFTRSDGTAKRTTVVVGSLMWKPFHLRFQDQLDTLAEHRKSLFREISIWHVNILTRDRAREVAEHSANIRYRELNAAELKDASEERNLASEERSLADLERRQASEARGHTRTLLSQIQQRLQNLEAGRMESSSRNIIHWVSAPIFNEVLERSRKLRQPETATWIFREEKYRKWLNNELSAPTTSNGFGESVLWISGNPGSGKTVIASSIIDHLKSTALPHQDSPRDVYYYFFEYKLDTNNTACSAYRSIIAQTISRYRNDGQMINKFLFAMLDPNGNSGQPIAGEATVRDLLTLSLSSNSILILDGIDECVDYEAFLGTLAEVWRSIGPKILLLSRANVAILRRGVPVDNWLVFPKPRVSEDITIFSDCELQRLFDEGILPIHAESQKEDMVQRMVSGADGMFLWARLVINFTRSPYMDMNQRLHIFSQINAPEGLEIISRRIVELIKQSPKFAENLASKVLMQLIYAPCPISSRQLRQALVIHDILNPDWDPDTVREFEDSVIMACAGVVERCPLHQGTSESFLYNEPALRLIHRSVSEVLVEHHAISCLQEDNAPSQLQLLPDVVIGNLCSATTCLKQLLFYTPAGPLSGDIGRKVTANTLYSQFCFTDYAAVCWLLYLPSFVTAVATKSRPYVPWSAPFMREMSEFTAVLQCFLRNQRTVSVWIEAFYSTEYTHIVHPPSEALESFVTWARNALQQSPMLPIQLDLIKEMGDLVTEVQDVIRTWGESLRDTPQTVWDEMTGFLNSSRCFWNSNSTEVSYQRTSAPLHCGLKRDPVALLSRTSRSGDRKAVLSVWANALFYDGNSKAKAWQDGRWPVDLTAICSGWVATYEVWNNQPGGKRLARVEMPIAPSQMLIPMRSYWYHRFSTEINLPMAIDPSVSTFAILGTLASLKPSTDRHEMKLFTCQLPLEDEAAQEVHRFSWQAPITHNKQPAMYSITFAMKVDHLALLNWKDSGEQSITVCGYNHHVGLEVRVLHAVHVESGMMRIERLIFHPDQKILGYCVQGRLIRKWKSAAFIWGYEKDLPQSFSLIYDSHIQMFEAVGFSSCGLFFLVRPRFTDVPHVVHIPEHLLEQPPYSPFEVPSQACMPSSSHTSLVSTVAGTSLTPTGHGSSELWGINTATGYLSGLAVKASASGIDMTSTSNSGLPGHSMRLVTLPKWRGANETIQRIVLPKAEEDRLKISFDIDTQSLSTHSAYQLSKAGGGLPPVTVFRDTRFITLGQPSTGMLGTAPPPLTIGDAPRQQSKRKHDVKDGLYSDEEDTAKRRR</sequence>
<keyword evidence="5" id="KW-1185">Reference proteome</keyword>
<keyword evidence="1" id="KW-0677">Repeat</keyword>
<dbReference type="InterPro" id="IPR007111">
    <property type="entry name" value="NACHT_NTPase"/>
</dbReference>
<reference evidence="4" key="2">
    <citation type="submission" date="2023-05" db="EMBL/GenBank/DDBJ databases">
        <authorList>
            <consortium name="Lawrence Berkeley National Laboratory"/>
            <person name="Steindorff A."/>
            <person name="Hensen N."/>
            <person name="Bonometti L."/>
            <person name="Westerberg I."/>
            <person name="Brannstrom I.O."/>
            <person name="Guillou S."/>
            <person name="Cros-Aarteil S."/>
            <person name="Calhoun S."/>
            <person name="Haridas S."/>
            <person name="Kuo A."/>
            <person name="Mondo S."/>
            <person name="Pangilinan J."/>
            <person name="Riley R."/>
            <person name="Labutti K."/>
            <person name="Andreopoulos B."/>
            <person name="Lipzen A."/>
            <person name="Chen C."/>
            <person name="Yanf M."/>
            <person name="Daum C."/>
            <person name="Ng V."/>
            <person name="Clum A."/>
            <person name="Ohm R."/>
            <person name="Martin F."/>
            <person name="Silar P."/>
            <person name="Natvig D."/>
            <person name="Lalanne C."/>
            <person name="Gautier V."/>
            <person name="Ament-Velasquez S.L."/>
            <person name="Kruys A."/>
            <person name="Hutchinson M.I."/>
            <person name="Powell A.J."/>
            <person name="Barry K."/>
            <person name="Miller A.N."/>
            <person name="Grigoriev I.V."/>
            <person name="Debuchy R."/>
            <person name="Gladieux P."/>
            <person name="Thoren M.H."/>
            <person name="Johannesson H."/>
        </authorList>
    </citation>
    <scope>NUCLEOTIDE SEQUENCE</scope>
    <source>
        <strain evidence="4">CBS 315.58</strain>
    </source>
</reference>
<comment type="caution">
    <text evidence="4">The sequence shown here is derived from an EMBL/GenBank/DDBJ whole genome shotgun (WGS) entry which is preliminary data.</text>
</comment>